<reference evidence="2" key="1">
    <citation type="journal article" date="2021" name="Proc. Natl. Acad. Sci. U.S.A.">
        <title>A Catalog of Tens of Thousands of Viruses from Human Metagenomes Reveals Hidden Associations with Chronic Diseases.</title>
        <authorList>
            <person name="Tisza M.J."/>
            <person name="Buck C.B."/>
        </authorList>
    </citation>
    <scope>NUCLEOTIDE SEQUENCE</scope>
    <source>
        <strain evidence="2">CtoMB99</strain>
    </source>
</reference>
<name>A0A8S5MZV2_9CAUD</name>
<proteinExistence type="predicted"/>
<evidence type="ECO:0000256" key="1">
    <source>
        <dbReference type="SAM" id="MobiDB-lite"/>
    </source>
</evidence>
<organism evidence="2">
    <name type="scientific">Siphoviridae sp. ctoMB99</name>
    <dbReference type="NCBI Taxonomy" id="2826459"/>
    <lineage>
        <taxon>Viruses</taxon>
        <taxon>Duplodnaviria</taxon>
        <taxon>Heunggongvirae</taxon>
        <taxon>Uroviricota</taxon>
        <taxon>Caudoviricetes</taxon>
    </lineage>
</organism>
<evidence type="ECO:0000313" key="2">
    <source>
        <dbReference type="EMBL" id="DAD87655.1"/>
    </source>
</evidence>
<feature type="compositionally biased region" description="Polar residues" evidence="1">
    <location>
        <begin position="91"/>
        <end position="100"/>
    </location>
</feature>
<dbReference type="EMBL" id="BK015023">
    <property type="protein sequence ID" value="DAD87655.1"/>
    <property type="molecule type" value="Genomic_DNA"/>
</dbReference>
<protein>
    <submittedName>
        <fullName evidence="2">Uncharacterized protein</fullName>
    </submittedName>
</protein>
<accession>A0A8S5MZV2</accession>
<sequence>MRIRSAFVIIRLDILHLLALRRANDSPTIREKPKARQFYCYEKMKKPDESFCAMNIVRLFLFHFQQQFYITLNGSECQPTSSEFQVARPITPSSDRPWSR</sequence>
<feature type="region of interest" description="Disordered" evidence="1">
    <location>
        <begin position="80"/>
        <end position="100"/>
    </location>
</feature>